<accession>A0A8S5V3L7</accession>
<proteinExistence type="predicted"/>
<protein>
    <submittedName>
        <fullName evidence="1">Uncharacterized protein</fullName>
    </submittedName>
</protein>
<sequence length="427" mass="46560">MGNAIIMGSGKTPPPNSVEIEVTAAEDIKAGEFVTVGFNSSDEATIEQNPFEIAINPTPIFSNKEPDGLFWAKEGNNSYLLRISETGTVEIGTTIPLDDGDTGAITYLARYNDIFVGVTSKKYYLYSLDGLTLTKVTSLAPQKTVAGAVNTMYDINSRLISTAEKTSAGSSSIYYGLLKFTDTTLEILDISKTSYPGTVGSIKTDNGYKIAFAGHYSTLNAFVEFYVCDNNFENITYSKRVQLSVSNGYGLKEIFADDGYLYFVNAYKPSSNAPYVSLYKVKIDWESEIAEIESQIKISSSSTNTPNSNYIFFLGGVVGVFGYSSSSNYSYRFKVCLLPNMTFNEFELHKASTTFVSMGNPLFISNNKAIIQYSFSGVTNKTCYVVDLLKAYNSQITGNALAKTSALAGNAQKSYIKGSPSVTYYVG</sequence>
<dbReference type="EMBL" id="BK016190">
    <property type="protein sequence ID" value="DAG01301.1"/>
    <property type="molecule type" value="Genomic_DNA"/>
</dbReference>
<name>A0A8S5V3L7_9CAUD</name>
<organism evidence="1">
    <name type="scientific">Myoviridae sp. ctk6V34</name>
    <dbReference type="NCBI Taxonomy" id="2825164"/>
    <lineage>
        <taxon>Viruses</taxon>
        <taxon>Duplodnaviria</taxon>
        <taxon>Heunggongvirae</taxon>
        <taxon>Uroviricota</taxon>
        <taxon>Caudoviricetes</taxon>
    </lineage>
</organism>
<evidence type="ECO:0000313" key="1">
    <source>
        <dbReference type="EMBL" id="DAG01301.1"/>
    </source>
</evidence>
<reference evidence="1" key="1">
    <citation type="journal article" date="2021" name="Proc. Natl. Acad. Sci. U.S.A.">
        <title>A Catalog of Tens of Thousands of Viruses from Human Metagenomes Reveals Hidden Associations with Chronic Diseases.</title>
        <authorList>
            <person name="Tisza M.J."/>
            <person name="Buck C.B."/>
        </authorList>
    </citation>
    <scope>NUCLEOTIDE SEQUENCE</scope>
    <source>
        <strain evidence="1">Ctk6V34</strain>
    </source>
</reference>